<evidence type="ECO:0000256" key="4">
    <source>
        <dbReference type="ARBA" id="ARBA00023163"/>
    </source>
</evidence>
<accession>A0A6J5GWV7</accession>
<keyword evidence="2" id="KW-0805">Transcription regulation</keyword>
<dbReference type="Gene3D" id="3.40.190.290">
    <property type="match status" value="1"/>
</dbReference>
<dbReference type="InterPro" id="IPR036388">
    <property type="entry name" value="WH-like_DNA-bd_sf"/>
</dbReference>
<dbReference type="Gene3D" id="1.10.10.10">
    <property type="entry name" value="Winged helix-like DNA-binding domain superfamily/Winged helix DNA-binding domain"/>
    <property type="match status" value="1"/>
</dbReference>
<keyword evidence="4" id="KW-0804">Transcription</keyword>
<dbReference type="AlphaFoldDB" id="A0A6J5GWV7"/>
<dbReference type="GO" id="GO:0043565">
    <property type="term" value="F:sequence-specific DNA binding"/>
    <property type="evidence" value="ECO:0007669"/>
    <property type="project" value="TreeGrafter"/>
</dbReference>
<dbReference type="InterPro" id="IPR000847">
    <property type="entry name" value="LysR_HTH_N"/>
</dbReference>
<reference evidence="6 7" key="1">
    <citation type="submission" date="2020-04" db="EMBL/GenBank/DDBJ databases">
        <authorList>
            <person name="De Canck E."/>
        </authorList>
    </citation>
    <scope>NUCLEOTIDE SEQUENCE [LARGE SCALE GENOMIC DNA]</scope>
    <source>
        <strain evidence="6 7">LMG 28688</strain>
    </source>
</reference>
<name>A0A6J5GWV7_9BURK</name>
<dbReference type="Pfam" id="PF00126">
    <property type="entry name" value="HTH_1"/>
    <property type="match status" value="1"/>
</dbReference>
<evidence type="ECO:0000256" key="1">
    <source>
        <dbReference type="ARBA" id="ARBA00009437"/>
    </source>
</evidence>
<dbReference type="Pfam" id="PF03466">
    <property type="entry name" value="LysR_substrate"/>
    <property type="match status" value="1"/>
</dbReference>
<feature type="domain" description="HTH lysR-type" evidence="5">
    <location>
        <begin position="6"/>
        <end position="63"/>
    </location>
</feature>
<dbReference type="GO" id="GO:0010628">
    <property type="term" value="P:positive regulation of gene expression"/>
    <property type="evidence" value="ECO:0007669"/>
    <property type="project" value="TreeGrafter"/>
</dbReference>
<evidence type="ECO:0000313" key="6">
    <source>
        <dbReference type="EMBL" id="CAB3807298.1"/>
    </source>
</evidence>
<protein>
    <submittedName>
        <fullName evidence="6">Octopine catabolism/uptake operon regulatory protein OccR</fullName>
    </submittedName>
</protein>
<proteinExistence type="inferred from homology"/>
<dbReference type="PANTHER" id="PTHR30427:SF1">
    <property type="entry name" value="TRANSCRIPTIONAL ACTIVATOR PROTEIN LYSR"/>
    <property type="match status" value="1"/>
</dbReference>
<dbReference type="PROSITE" id="PS50931">
    <property type="entry name" value="HTH_LYSR"/>
    <property type="match status" value="1"/>
</dbReference>
<dbReference type="EMBL" id="CADIKL010000053">
    <property type="protein sequence ID" value="CAB3807298.1"/>
    <property type="molecule type" value="Genomic_DNA"/>
</dbReference>
<dbReference type="GO" id="GO:0003700">
    <property type="term" value="F:DNA-binding transcription factor activity"/>
    <property type="evidence" value="ECO:0007669"/>
    <property type="project" value="InterPro"/>
</dbReference>
<dbReference type="InterPro" id="IPR005119">
    <property type="entry name" value="LysR_subst-bd"/>
</dbReference>
<keyword evidence="7" id="KW-1185">Reference proteome</keyword>
<gene>
    <name evidence="6" type="primary">occR_1</name>
    <name evidence="6" type="ORF">LMG28688_06518</name>
</gene>
<keyword evidence="3" id="KW-0238">DNA-binding</keyword>
<dbReference type="SUPFAM" id="SSF53850">
    <property type="entry name" value="Periplasmic binding protein-like II"/>
    <property type="match status" value="1"/>
</dbReference>
<evidence type="ECO:0000259" key="5">
    <source>
        <dbReference type="PROSITE" id="PS50931"/>
    </source>
</evidence>
<evidence type="ECO:0000256" key="3">
    <source>
        <dbReference type="ARBA" id="ARBA00023125"/>
    </source>
</evidence>
<dbReference type="Proteomes" id="UP000494119">
    <property type="component" value="Unassembled WGS sequence"/>
</dbReference>
<dbReference type="SUPFAM" id="SSF46785">
    <property type="entry name" value="Winged helix' DNA-binding domain"/>
    <property type="match status" value="1"/>
</dbReference>
<organism evidence="6 7">
    <name type="scientific">Paraburkholderia caffeinitolerans</name>
    <dbReference type="NCBI Taxonomy" id="1723730"/>
    <lineage>
        <taxon>Bacteria</taxon>
        <taxon>Pseudomonadati</taxon>
        <taxon>Pseudomonadota</taxon>
        <taxon>Betaproteobacteria</taxon>
        <taxon>Burkholderiales</taxon>
        <taxon>Burkholderiaceae</taxon>
        <taxon>Paraburkholderia</taxon>
    </lineage>
</organism>
<comment type="similarity">
    <text evidence="1">Belongs to the LysR transcriptional regulatory family.</text>
</comment>
<dbReference type="PRINTS" id="PR00039">
    <property type="entry name" value="HTHLYSR"/>
</dbReference>
<dbReference type="PANTHER" id="PTHR30427">
    <property type="entry name" value="TRANSCRIPTIONAL ACTIVATOR PROTEIN LYSR"/>
    <property type="match status" value="1"/>
</dbReference>
<sequence length="299" mass="32383">MPVSELSIRQVEAFRALMQWRTVTRAARALGISQPAVSRLVADFEASVGFALFERARGRLLPTGEAHALHAEVERAFSGLERVVQAAAQIREQRRGVLCVAGAPELGPDFLPRVSAAFAQEHAGVDVTLLTLEPALALERVAAERCDLALVGEEAAPRAVRLERLGQWPMRCIVPRGHRLARKRAIGATDCEGERFVSYAAGTHARLRIDRLFSECGVTRLTGVETDLAQALVTLVEAGMGIALVDPLTAAGASARVVVKRFVPELEVPLNVARYAQRDAAPLAEAFLRHARAALARLR</sequence>
<evidence type="ECO:0000313" key="7">
    <source>
        <dbReference type="Proteomes" id="UP000494119"/>
    </source>
</evidence>
<dbReference type="RefSeq" id="WP_175197978.1">
    <property type="nucleotide sequence ID" value="NZ_CADIKL010000053.1"/>
</dbReference>
<evidence type="ECO:0000256" key="2">
    <source>
        <dbReference type="ARBA" id="ARBA00023015"/>
    </source>
</evidence>
<dbReference type="InterPro" id="IPR036390">
    <property type="entry name" value="WH_DNA-bd_sf"/>
</dbReference>